<sequence length="372" mass="43149">MEKHSITVSRKAECLEPLIHFEHLFVTTSTVVIPMMGKITNCDAIFSLFEVTHMEIADDFKGKRQNKKKFNIPFCPVPGSILSIRFRGLTRGIITSESTKQFRNSITIDISTSVKNVNIKLSATNIHICGAKNKAIATEAAEYIVKYSNDIQDNLDHMRVNPELVDKAIAWMENNTVGDEYTRHDTGKQDHSIVLHKFEMEENQKKIVEFFYSLATDFIYHSDMMDAIKYHYTKIDSVCEPSRNNNLLAIDHANIRTEMSNYNFDIGFSIDRWKLYTAINDLHDKGIIPFIAQYFNCLHSYCSIYYPYEENISRPRGKKRKITFMVYSSGRVTMSCRNAVMGEPGYNKFNAVLMFLEFYVRKNVKREYVFIK</sequence>
<proteinExistence type="predicted"/>
<name>A0A481ZDM2_9VIRU</name>
<protein>
    <submittedName>
        <fullName evidence="1">Transcription factor TFIID</fullName>
    </submittedName>
</protein>
<dbReference type="EMBL" id="MK500598">
    <property type="protein sequence ID" value="QBK93575.1"/>
    <property type="molecule type" value="Genomic_DNA"/>
</dbReference>
<organism evidence="1">
    <name type="scientific">Pithovirus LCPAC404</name>
    <dbReference type="NCBI Taxonomy" id="2506597"/>
    <lineage>
        <taxon>Viruses</taxon>
        <taxon>Pithoviruses</taxon>
    </lineage>
</organism>
<reference evidence="1" key="1">
    <citation type="journal article" date="2019" name="MBio">
        <title>Virus Genomes from Deep Sea Sediments Expand the Ocean Megavirome and Support Independent Origins of Viral Gigantism.</title>
        <authorList>
            <person name="Backstrom D."/>
            <person name="Yutin N."/>
            <person name="Jorgensen S.L."/>
            <person name="Dharamshi J."/>
            <person name="Homa F."/>
            <person name="Zaremba-Niedwiedzka K."/>
            <person name="Spang A."/>
            <person name="Wolf Y.I."/>
            <person name="Koonin E.V."/>
            <person name="Ettema T.J."/>
        </authorList>
    </citation>
    <scope>NUCLEOTIDE SEQUENCE</scope>
</reference>
<gene>
    <name evidence="1" type="ORF">LCPAC404_02790</name>
</gene>
<evidence type="ECO:0000313" key="1">
    <source>
        <dbReference type="EMBL" id="QBK93575.1"/>
    </source>
</evidence>
<accession>A0A481ZDM2</accession>